<gene>
    <name evidence="2" type="ORF">Mal48_18190</name>
</gene>
<proteinExistence type="predicted"/>
<protein>
    <submittedName>
        <fullName evidence="2">Uncharacterized protein</fullName>
    </submittedName>
</protein>
<organism evidence="2 3">
    <name type="scientific">Thalassoglobus polymorphus</name>
    <dbReference type="NCBI Taxonomy" id="2527994"/>
    <lineage>
        <taxon>Bacteria</taxon>
        <taxon>Pseudomonadati</taxon>
        <taxon>Planctomycetota</taxon>
        <taxon>Planctomycetia</taxon>
        <taxon>Planctomycetales</taxon>
        <taxon>Planctomycetaceae</taxon>
        <taxon>Thalassoglobus</taxon>
    </lineage>
</organism>
<name>A0A517QLQ8_9PLAN</name>
<reference evidence="2 3" key="1">
    <citation type="submission" date="2019-02" db="EMBL/GenBank/DDBJ databases">
        <title>Deep-cultivation of Planctomycetes and their phenomic and genomic characterization uncovers novel biology.</title>
        <authorList>
            <person name="Wiegand S."/>
            <person name="Jogler M."/>
            <person name="Boedeker C."/>
            <person name="Pinto D."/>
            <person name="Vollmers J."/>
            <person name="Rivas-Marin E."/>
            <person name="Kohn T."/>
            <person name="Peeters S.H."/>
            <person name="Heuer A."/>
            <person name="Rast P."/>
            <person name="Oberbeckmann S."/>
            <person name="Bunk B."/>
            <person name="Jeske O."/>
            <person name="Meyerdierks A."/>
            <person name="Storesund J.E."/>
            <person name="Kallscheuer N."/>
            <person name="Luecker S."/>
            <person name="Lage O.M."/>
            <person name="Pohl T."/>
            <person name="Merkel B.J."/>
            <person name="Hornburger P."/>
            <person name="Mueller R.-W."/>
            <person name="Bruemmer F."/>
            <person name="Labrenz M."/>
            <person name="Spormann A.M."/>
            <person name="Op den Camp H."/>
            <person name="Overmann J."/>
            <person name="Amann R."/>
            <person name="Jetten M.S.M."/>
            <person name="Mascher T."/>
            <person name="Medema M.H."/>
            <person name="Devos D.P."/>
            <person name="Kaster A.-K."/>
            <person name="Ovreas L."/>
            <person name="Rohde M."/>
            <person name="Galperin M.Y."/>
            <person name="Jogler C."/>
        </authorList>
    </citation>
    <scope>NUCLEOTIDE SEQUENCE [LARGE SCALE GENOMIC DNA]</scope>
    <source>
        <strain evidence="2 3">Mal48</strain>
    </source>
</reference>
<feature type="compositionally biased region" description="Basic and acidic residues" evidence="1">
    <location>
        <begin position="22"/>
        <end position="37"/>
    </location>
</feature>
<dbReference type="KEGG" id="tpol:Mal48_18190"/>
<feature type="region of interest" description="Disordered" evidence="1">
    <location>
        <begin position="1"/>
        <end position="54"/>
    </location>
</feature>
<dbReference type="AlphaFoldDB" id="A0A517QLQ8"/>
<evidence type="ECO:0000256" key="1">
    <source>
        <dbReference type="SAM" id="MobiDB-lite"/>
    </source>
</evidence>
<dbReference type="Proteomes" id="UP000315724">
    <property type="component" value="Chromosome"/>
</dbReference>
<evidence type="ECO:0000313" key="3">
    <source>
        <dbReference type="Proteomes" id="UP000315724"/>
    </source>
</evidence>
<dbReference type="EMBL" id="CP036267">
    <property type="protein sequence ID" value="QDT32572.1"/>
    <property type="molecule type" value="Genomic_DNA"/>
</dbReference>
<accession>A0A517QLQ8</accession>
<evidence type="ECO:0000313" key="2">
    <source>
        <dbReference type="EMBL" id="QDT32572.1"/>
    </source>
</evidence>
<sequence>MQSNFNWQNSEKTTSPPYKTQSQRDGHNTLYTHDLRNKSKMGRTRNRTSINKST</sequence>
<keyword evidence="3" id="KW-1185">Reference proteome</keyword>
<feature type="compositionally biased region" description="Polar residues" evidence="1">
    <location>
        <begin position="1"/>
        <end position="21"/>
    </location>
</feature>